<name>A0AAP2DHC5_9BACT</name>
<dbReference type="Proteomes" id="UP001319200">
    <property type="component" value="Unassembled WGS sequence"/>
</dbReference>
<reference evidence="1 2" key="1">
    <citation type="submission" date="2021-05" db="EMBL/GenBank/DDBJ databases">
        <title>A Polyphasic approach of four new species of the genus Ohtaekwangia: Ohtaekwangia histidinii sp. nov., Ohtaekwangia cretensis sp. nov., Ohtaekwangia indiensis sp. nov., Ohtaekwangia reichenbachii sp. nov. from diverse environment.</title>
        <authorList>
            <person name="Octaviana S."/>
        </authorList>
    </citation>
    <scope>NUCLEOTIDE SEQUENCE [LARGE SCALE GENOMIC DNA]</scope>
    <source>
        <strain evidence="1 2">PWU4</strain>
    </source>
</reference>
<organism evidence="1 2">
    <name type="scientific">Chryseosolibacter histidini</name>
    <dbReference type="NCBI Taxonomy" id="2782349"/>
    <lineage>
        <taxon>Bacteria</taxon>
        <taxon>Pseudomonadati</taxon>
        <taxon>Bacteroidota</taxon>
        <taxon>Cytophagia</taxon>
        <taxon>Cytophagales</taxon>
        <taxon>Chryseotaleaceae</taxon>
        <taxon>Chryseosolibacter</taxon>
    </lineage>
</organism>
<accession>A0AAP2DHC5</accession>
<dbReference type="Gene3D" id="3.30.530.20">
    <property type="match status" value="1"/>
</dbReference>
<dbReference type="RefSeq" id="WP_254161674.1">
    <property type="nucleotide sequence ID" value="NZ_JAHESF010000004.1"/>
</dbReference>
<proteinExistence type="predicted"/>
<evidence type="ECO:0000313" key="2">
    <source>
        <dbReference type="Proteomes" id="UP001319200"/>
    </source>
</evidence>
<dbReference type="InterPro" id="IPR023393">
    <property type="entry name" value="START-like_dom_sf"/>
</dbReference>
<evidence type="ECO:0000313" key="1">
    <source>
        <dbReference type="EMBL" id="MBT1696391.1"/>
    </source>
</evidence>
<dbReference type="EMBL" id="JAHESF010000004">
    <property type="protein sequence ID" value="MBT1696391.1"/>
    <property type="molecule type" value="Genomic_DNA"/>
</dbReference>
<dbReference type="SUPFAM" id="SSF55961">
    <property type="entry name" value="Bet v1-like"/>
    <property type="match status" value="1"/>
</dbReference>
<keyword evidence="2" id="KW-1185">Reference proteome</keyword>
<evidence type="ECO:0008006" key="3">
    <source>
        <dbReference type="Google" id="ProtNLM"/>
    </source>
</evidence>
<protein>
    <recommendedName>
        <fullName evidence="3">SRPBCC family protein</fullName>
    </recommendedName>
</protein>
<gene>
    <name evidence="1" type="ORF">KK083_05860</name>
</gene>
<comment type="caution">
    <text evidence="1">The sequence shown here is derived from an EMBL/GenBank/DDBJ whole genome shotgun (WGS) entry which is preliminary data.</text>
</comment>
<dbReference type="AlphaFoldDB" id="A0AAP2DHC5"/>
<sequence length="164" mass="18480">MNHAVIHITWIMLILAGCEHPSADQKKITTGTMTYPVKNISVSINRPADEVYQFASRAENFPKWVAFVRSISKQGDLWIGKTDQGDIQIKWPAPNAFGILDHEVTLANGQTVNNPMRVIANNKGCEFVFTLFWMPGRTQAEFEEDAKLVAADLQTLKETMERSE</sequence>